<feature type="region of interest" description="Disordered" evidence="2">
    <location>
        <begin position="41"/>
        <end position="85"/>
    </location>
</feature>
<keyword evidence="4" id="KW-1185">Reference proteome</keyword>
<evidence type="ECO:0000313" key="3">
    <source>
        <dbReference type="EMBL" id="EJK51782.1"/>
    </source>
</evidence>
<feature type="region of interest" description="Disordered" evidence="2">
    <location>
        <begin position="288"/>
        <end position="311"/>
    </location>
</feature>
<feature type="coiled-coil region" evidence="1">
    <location>
        <begin position="348"/>
        <end position="375"/>
    </location>
</feature>
<evidence type="ECO:0000256" key="2">
    <source>
        <dbReference type="SAM" id="MobiDB-lite"/>
    </source>
</evidence>
<gene>
    <name evidence="3" type="ORF">THAOC_29018</name>
</gene>
<keyword evidence="1" id="KW-0175">Coiled coil</keyword>
<protein>
    <submittedName>
        <fullName evidence="3">Uncharacterized protein</fullName>
    </submittedName>
</protein>
<feature type="compositionally biased region" description="Basic and acidic residues" evidence="2">
    <location>
        <begin position="62"/>
        <end position="71"/>
    </location>
</feature>
<reference evidence="3 4" key="1">
    <citation type="journal article" date="2012" name="Genome Biol.">
        <title>Genome and low-iron response of an oceanic diatom adapted to chronic iron limitation.</title>
        <authorList>
            <person name="Lommer M."/>
            <person name="Specht M."/>
            <person name="Roy A.S."/>
            <person name="Kraemer L."/>
            <person name="Andreson R."/>
            <person name="Gutowska M.A."/>
            <person name="Wolf J."/>
            <person name="Bergner S.V."/>
            <person name="Schilhabel M.B."/>
            <person name="Klostermeier U.C."/>
            <person name="Beiko R.G."/>
            <person name="Rosenstiel P."/>
            <person name="Hippler M."/>
            <person name="Laroche J."/>
        </authorList>
    </citation>
    <scope>NUCLEOTIDE SEQUENCE [LARGE SCALE GENOMIC DNA]</scope>
    <source>
        <strain evidence="3 4">CCMP1005</strain>
    </source>
</reference>
<dbReference type="EMBL" id="AGNL01041028">
    <property type="protein sequence ID" value="EJK51782.1"/>
    <property type="molecule type" value="Genomic_DNA"/>
</dbReference>
<comment type="caution">
    <text evidence="3">The sequence shown here is derived from an EMBL/GenBank/DDBJ whole genome shotgun (WGS) entry which is preliminary data.</text>
</comment>
<dbReference type="Proteomes" id="UP000266841">
    <property type="component" value="Unassembled WGS sequence"/>
</dbReference>
<organism evidence="3 4">
    <name type="scientific">Thalassiosira oceanica</name>
    <name type="common">Marine diatom</name>
    <dbReference type="NCBI Taxonomy" id="159749"/>
    <lineage>
        <taxon>Eukaryota</taxon>
        <taxon>Sar</taxon>
        <taxon>Stramenopiles</taxon>
        <taxon>Ochrophyta</taxon>
        <taxon>Bacillariophyta</taxon>
        <taxon>Coscinodiscophyceae</taxon>
        <taxon>Thalassiosirophycidae</taxon>
        <taxon>Thalassiosirales</taxon>
        <taxon>Thalassiosiraceae</taxon>
        <taxon>Thalassiosira</taxon>
    </lineage>
</organism>
<name>K0RYR1_THAOC</name>
<sequence>MTSGDACRELPFYLGVMGSPETEPQYGGSLALILSSFVPASSRRPRPSIERPPRSRRHSRVRKNEAEDWSKGVRAPPLTSQGRCRRPQGAGLSFGSFSFGCAPRANPDGLPDCGAPLLCRDAGPATSSTTRTNSGNLAPYLAGPPRPQALLALSRIAHLQAALRLDRQARLGLRLVALFAGRQVVSQRIFGAVRGLDDIHRADQVVFVRSLIMAFRFVFPRSLILVQLKRVNINTKHHTREASAEAQRYRRYGLAAFIRVGTPSSEHKPSDIPNAAVTNRRRTIMDANDSAKKRKAASELPLSGNDDPPPPNVLLSDKLSLADLNMLVDQRVEDALEAKKTHELISRVDGLRRDNEELLLRCESLEKTIQVLTEEENWTYSAPNVPRSHWIEQGHDDGYARNADELIQSIKETTEYLRLGGRGEVYICCKDIESLILSDTILNPHWEELANALQLIGCIDVLYLANVQLDVANSPEGIEESVRQKGID</sequence>
<accession>K0RYR1</accession>
<dbReference type="AlphaFoldDB" id="K0RYR1"/>
<proteinExistence type="predicted"/>
<evidence type="ECO:0000256" key="1">
    <source>
        <dbReference type="SAM" id="Coils"/>
    </source>
</evidence>
<evidence type="ECO:0000313" key="4">
    <source>
        <dbReference type="Proteomes" id="UP000266841"/>
    </source>
</evidence>